<evidence type="ECO:0000313" key="2">
    <source>
        <dbReference type="Proteomes" id="UP000186922"/>
    </source>
</evidence>
<organism evidence="1 2">
    <name type="scientific">Ramazzottius varieornatus</name>
    <name type="common">Water bear</name>
    <name type="synonym">Tardigrade</name>
    <dbReference type="NCBI Taxonomy" id="947166"/>
    <lineage>
        <taxon>Eukaryota</taxon>
        <taxon>Metazoa</taxon>
        <taxon>Ecdysozoa</taxon>
        <taxon>Tardigrada</taxon>
        <taxon>Eutardigrada</taxon>
        <taxon>Parachela</taxon>
        <taxon>Hypsibioidea</taxon>
        <taxon>Ramazzottiidae</taxon>
        <taxon>Ramazzottius</taxon>
    </lineage>
</organism>
<gene>
    <name evidence="1" type="primary">RvY_15186-1</name>
    <name evidence="1" type="synonym">RvY_15186.1</name>
    <name evidence="1" type="ORF">RvY_15186</name>
</gene>
<keyword evidence="2" id="KW-1185">Reference proteome</keyword>
<sequence>MQQFDQRFLYQQQPAGAAAQPLTQEEEKLGPLPDGWERTTSLINGLARCRSVWRARKSPPHFRAYGGLAGDCGQLCKDMVAQGGNGSANSTMTCRWMQLAAGEANSSSAGTLYEELLLREESKDYYGCPLFIYSLSYQKHQRIMFCLVQVRHATQGRQMTIRSIGSPLTAHNGSYGVIILSSRPQPYI</sequence>
<evidence type="ECO:0000313" key="1">
    <source>
        <dbReference type="EMBL" id="GAV04994.1"/>
    </source>
</evidence>
<dbReference type="Proteomes" id="UP000186922">
    <property type="component" value="Unassembled WGS sequence"/>
</dbReference>
<proteinExistence type="predicted"/>
<accession>A0A1D1W0Y7</accession>
<comment type="caution">
    <text evidence="1">The sequence shown here is derived from an EMBL/GenBank/DDBJ whole genome shotgun (WGS) entry which is preliminary data.</text>
</comment>
<reference evidence="1 2" key="1">
    <citation type="journal article" date="2016" name="Nat. Commun.">
        <title>Extremotolerant tardigrade genome and improved radiotolerance of human cultured cells by tardigrade-unique protein.</title>
        <authorList>
            <person name="Hashimoto T."/>
            <person name="Horikawa D.D."/>
            <person name="Saito Y."/>
            <person name="Kuwahara H."/>
            <person name="Kozuka-Hata H."/>
            <person name="Shin-I T."/>
            <person name="Minakuchi Y."/>
            <person name="Ohishi K."/>
            <person name="Motoyama A."/>
            <person name="Aizu T."/>
            <person name="Enomoto A."/>
            <person name="Kondo K."/>
            <person name="Tanaka S."/>
            <person name="Hara Y."/>
            <person name="Koshikawa S."/>
            <person name="Sagara H."/>
            <person name="Miura T."/>
            <person name="Yokobori S."/>
            <person name="Miyagawa K."/>
            <person name="Suzuki Y."/>
            <person name="Kubo T."/>
            <person name="Oyama M."/>
            <person name="Kohara Y."/>
            <person name="Fujiyama A."/>
            <person name="Arakawa K."/>
            <person name="Katayama T."/>
            <person name="Toyoda A."/>
            <person name="Kunieda T."/>
        </authorList>
    </citation>
    <scope>NUCLEOTIDE SEQUENCE [LARGE SCALE GENOMIC DNA]</scope>
    <source>
        <strain evidence="1 2">YOKOZUNA-1</strain>
    </source>
</reference>
<dbReference type="AlphaFoldDB" id="A0A1D1W0Y7"/>
<name>A0A1D1W0Y7_RAMVA</name>
<protein>
    <submittedName>
        <fullName evidence="1">Uncharacterized protein</fullName>
    </submittedName>
</protein>
<dbReference type="EMBL" id="BDGG01000011">
    <property type="protein sequence ID" value="GAV04994.1"/>
    <property type="molecule type" value="Genomic_DNA"/>
</dbReference>